<keyword evidence="3 5" id="KW-1005">Bacterial flagellum biogenesis</keyword>
<name>A0A934W8P1_9BURK</name>
<keyword evidence="9" id="KW-0282">Flagellum</keyword>
<keyword evidence="9" id="KW-0966">Cell projection</keyword>
<evidence type="ECO:0000256" key="6">
    <source>
        <dbReference type="SAM" id="MobiDB-lite"/>
    </source>
</evidence>
<comment type="caution">
    <text evidence="9">The sequence shown here is derived from an EMBL/GenBank/DDBJ whole genome shotgun (WGS) entry which is preliminary data.</text>
</comment>
<dbReference type="EMBL" id="JAEPBG010000009">
    <property type="protein sequence ID" value="MBK4737023.1"/>
    <property type="molecule type" value="Genomic_DNA"/>
</dbReference>
<comment type="function">
    <text evidence="4 5">Required for flagellar hook formation. May act as a scaffolding protein.</text>
</comment>
<dbReference type="Proteomes" id="UP000622890">
    <property type="component" value="Unassembled WGS sequence"/>
</dbReference>
<dbReference type="RefSeq" id="WP_200594979.1">
    <property type="nucleotide sequence ID" value="NZ_JAEPBG010000009.1"/>
</dbReference>
<dbReference type="InterPro" id="IPR005648">
    <property type="entry name" value="FlgD"/>
</dbReference>
<feature type="region of interest" description="Disordered" evidence="6">
    <location>
        <begin position="1"/>
        <end position="35"/>
    </location>
</feature>
<evidence type="ECO:0000256" key="4">
    <source>
        <dbReference type="ARBA" id="ARBA00024746"/>
    </source>
</evidence>
<evidence type="ECO:0000256" key="5">
    <source>
        <dbReference type="RuleBase" id="RU362076"/>
    </source>
</evidence>
<dbReference type="InterPro" id="IPR025963">
    <property type="entry name" value="FLgD_Tudor"/>
</dbReference>
<gene>
    <name evidence="9" type="primary">flgD</name>
    <name evidence="9" type="ORF">JJB74_20570</name>
</gene>
<dbReference type="GO" id="GO:0044781">
    <property type="term" value="P:bacterial-type flagellum organization"/>
    <property type="evidence" value="ECO:0007669"/>
    <property type="project" value="UniProtKB-UniRule"/>
</dbReference>
<evidence type="ECO:0000259" key="7">
    <source>
        <dbReference type="Pfam" id="PF13860"/>
    </source>
</evidence>
<dbReference type="Gene3D" id="2.30.30.910">
    <property type="match status" value="1"/>
</dbReference>
<evidence type="ECO:0000256" key="2">
    <source>
        <dbReference type="ARBA" id="ARBA00016013"/>
    </source>
</evidence>
<evidence type="ECO:0000313" key="10">
    <source>
        <dbReference type="Proteomes" id="UP000622890"/>
    </source>
</evidence>
<dbReference type="Pfam" id="PF13860">
    <property type="entry name" value="FlgD_ig"/>
    <property type="match status" value="1"/>
</dbReference>
<proteinExistence type="inferred from homology"/>
<keyword evidence="9" id="KW-0969">Cilium</keyword>
<protein>
    <recommendedName>
        <fullName evidence="2 5">Basal-body rod modification protein FlgD</fullName>
    </recommendedName>
</protein>
<dbReference type="AlphaFoldDB" id="A0A934W8P1"/>
<dbReference type="InterPro" id="IPR025965">
    <property type="entry name" value="FlgD/Vpr_Ig-like"/>
</dbReference>
<feature type="compositionally biased region" description="Polar residues" evidence="6">
    <location>
        <begin position="1"/>
        <end position="20"/>
    </location>
</feature>
<evidence type="ECO:0000256" key="3">
    <source>
        <dbReference type="ARBA" id="ARBA00022795"/>
    </source>
</evidence>
<reference evidence="9" key="1">
    <citation type="submission" date="2021-01" db="EMBL/GenBank/DDBJ databases">
        <title>Genome sequence of strain Noviherbaspirillum sp. DKR-6.</title>
        <authorList>
            <person name="Chaudhary D.K."/>
        </authorList>
    </citation>
    <scope>NUCLEOTIDE SEQUENCE</scope>
    <source>
        <strain evidence="9">DKR-6</strain>
    </source>
</reference>
<evidence type="ECO:0000313" key="9">
    <source>
        <dbReference type="EMBL" id="MBK4737023.1"/>
    </source>
</evidence>
<accession>A0A934W8P1</accession>
<evidence type="ECO:0000259" key="8">
    <source>
        <dbReference type="Pfam" id="PF13861"/>
    </source>
</evidence>
<evidence type="ECO:0000256" key="1">
    <source>
        <dbReference type="ARBA" id="ARBA00010577"/>
    </source>
</evidence>
<feature type="domain" description="FlgD/Vpr Ig-like" evidence="7">
    <location>
        <begin position="114"/>
        <end position="187"/>
    </location>
</feature>
<sequence length="230" mass="23048">MTTISSDNTVSSALSATMNPKSATTGSTKGSTSSAQDIQDRFMKLLVTQMQNQDPLNPMDNSAVTSQMAQLSTVTGIDKLNTAMGSLQSSYQSSQTLAATSMIGRGVLAPGSAMTLSKGSAVFGVDLPSAADAVTVNIKDASGKVVHTENIGAQAAGSVPLSWDGSLDAGGKAADGQYSFSVTATSAGKSIAPTALSYATVGSVSTGTAGVKLNFTSGSSAAMSDVRQIL</sequence>
<dbReference type="Pfam" id="PF13861">
    <property type="entry name" value="FLgD_tudor"/>
    <property type="match status" value="1"/>
</dbReference>
<comment type="similarity">
    <text evidence="1 5">Belongs to the FlgD family.</text>
</comment>
<keyword evidence="10" id="KW-1185">Reference proteome</keyword>
<feature type="domain" description="FlgD Tudor-like" evidence="8">
    <location>
        <begin position="94"/>
        <end position="227"/>
    </location>
</feature>
<organism evidence="9 10">
    <name type="scientific">Noviherbaspirillum pedocola</name>
    <dbReference type="NCBI Taxonomy" id="2801341"/>
    <lineage>
        <taxon>Bacteria</taxon>
        <taxon>Pseudomonadati</taxon>
        <taxon>Pseudomonadota</taxon>
        <taxon>Betaproteobacteria</taxon>
        <taxon>Burkholderiales</taxon>
        <taxon>Oxalobacteraceae</taxon>
        <taxon>Noviherbaspirillum</taxon>
    </lineage>
</organism>
<feature type="compositionally biased region" description="Low complexity" evidence="6">
    <location>
        <begin position="21"/>
        <end position="35"/>
    </location>
</feature>
<dbReference type="NCBIfam" id="NF005176">
    <property type="entry name" value="PRK06655.1-1"/>
    <property type="match status" value="1"/>
</dbReference>
<dbReference type="Gene3D" id="2.60.40.4070">
    <property type="match status" value="1"/>
</dbReference>
<dbReference type="Pfam" id="PF03963">
    <property type="entry name" value="FlgD"/>
    <property type="match status" value="1"/>
</dbReference>